<evidence type="ECO:0000313" key="4">
    <source>
        <dbReference type="Proteomes" id="UP000294530"/>
    </source>
</evidence>
<gene>
    <name evidence="3" type="ORF">CCR75_001932</name>
</gene>
<feature type="compositionally biased region" description="Basic and acidic residues" evidence="2">
    <location>
        <begin position="1207"/>
        <end position="1216"/>
    </location>
</feature>
<feature type="compositionally biased region" description="Low complexity" evidence="2">
    <location>
        <begin position="1225"/>
        <end position="1238"/>
    </location>
</feature>
<keyword evidence="1" id="KW-0175">Coiled coil</keyword>
<accession>A0A976FR81</accession>
<protein>
    <submittedName>
        <fullName evidence="3">Uncharacterized protein</fullName>
    </submittedName>
</protein>
<dbReference type="Proteomes" id="UP000294530">
    <property type="component" value="Unassembled WGS sequence"/>
</dbReference>
<feature type="region of interest" description="Disordered" evidence="2">
    <location>
        <begin position="1137"/>
        <end position="1171"/>
    </location>
</feature>
<evidence type="ECO:0000256" key="1">
    <source>
        <dbReference type="SAM" id="Coils"/>
    </source>
</evidence>
<feature type="region of interest" description="Disordered" evidence="2">
    <location>
        <begin position="185"/>
        <end position="231"/>
    </location>
</feature>
<dbReference type="EMBL" id="SHOA02000059">
    <property type="protein sequence ID" value="TDH71331.1"/>
    <property type="molecule type" value="Genomic_DNA"/>
</dbReference>
<feature type="region of interest" description="Disordered" evidence="2">
    <location>
        <begin position="134"/>
        <end position="153"/>
    </location>
</feature>
<comment type="caution">
    <text evidence="3">The sequence shown here is derived from an EMBL/GenBank/DDBJ whole genome shotgun (WGS) entry which is preliminary data.</text>
</comment>
<feature type="compositionally biased region" description="Basic residues" evidence="2">
    <location>
        <begin position="43"/>
        <end position="54"/>
    </location>
</feature>
<organism evidence="3 4">
    <name type="scientific">Bremia lactucae</name>
    <name type="common">Lettuce downy mildew</name>
    <dbReference type="NCBI Taxonomy" id="4779"/>
    <lineage>
        <taxon>Eukaryota</taxon>
        <taxon>Sar</taxon>
        <taxon>Stramenopiles</taxon>
        <taxon>Oomycota</taxon>
        <taxon>Peronosporomycetes</taxon>
        <taxon>Peronosporales</taxon>
        <taxon>Peronosporaceae</taxon>
        <taxon>Bremia</taxon>
    </lineage>
</organism>
<feature type="compositionally biased region" description="Acidic residues" evidence="2">
    <location>
        <begin position="59"/>
        <end position="77"/>
    </location>
</feature>
<feature type="compositionally biased region" description="Basic and acidic residues" evidence="2">
    <location>
        <begin position="1146"/>
        <end position="1171"/>
    </location>
</feature>
<dbReference type="KEGG" id="blac:94345704"/>
<dbReference type="OrthoDB" id="118793at2759"/>
<feature type="coiled-coil region" evidence="1">
    <location>
        <begin position="791"/>
        <end position="825"/>
    </location>
</feature>
<feature type="compositionally biased region" description="Basic and acidic residues" evidence="2">
    <location>
        <begin position="218"/>
        <end position="227"/>
    </location>
</feature>
<feature type="region of interest" description="Disordered" evidence="2">
    <location>
        <begin position="381"/>
        <end position="401"/>
    </location>
</feature>
<name>A0A976FR81_BRELC</name>
<feature type="region of interest" description="Disordered" evidence="2">
    <location>
        <begin position="15"/>
        <end position="83"/>
    </location>
</feature>
<feature type="region of interest" description="Disordered" evidence="2">
    <location>
        <begin position="935"/>
        <end position="998"/>
    </location>
</feature>
<feature type="compositionally biased region" description="Polar residues" evidence="2">
    <location>
        <begin position="967"/>
        <end position="988"/>
    </location>
</feature>
<sequence length="1311" mass="142933">MQQQVAQSLASLAVNVKADNSQVEPEPPLDQAAEILKNDAGKNKKKKKKKKNRRKSVEQAEEEELQRDSTSNEEEEGIGSCVEETLVVPMYPLGGESTVSETMKTAIMMAERTLDQESVVQNAVAEKACAEDKTVVEHLHHSDSSGESDDELAAPSLERTSSLGVFKASGTKAMGSLFSRFKVGLKKPPSSRNESPVQTGVAKLDDRSLEVKANVSGSDKHRSDENKQSSLLKIEQQPTAAAGKVQDLSISNSNVIATVHTEFEEAKEHTSKENEDEVLQAFKEKSVESTVANDKLPEEPLISISKGTDETTKVVSTVSSLITTIEDVALDESVKPSLDTMTSTLVQDEKIKADFQIEGESEAVTLESSEGNEEVLTSQVSKDAVEAPANALPPSEPERLSPVKSLASRFENKRQQSLDDLKFRTVHEFFPTERSIRVAAEKEKYEAHAQQQLTKARAEEEAIAKYKPSSKSFDDVREVKSSVSETVFATANATNARVSQTPDAAYSSQKSSSFDDSFIVSQSSCKHSVDALTPVKSIASRFEGTHDQSLDNLKFRTVRGFFSDETERSVHVGAEKAKFEALTKQQEEAAKAAKQGRLKRLTPSPSTDSLLSIGALNVSTENDSEKVVTSADAVASNLIDEVDSNLTETLAKSEDEGQCSADDSGEVAVAVEENSLAVFGKTVIDSQNIEVNVTTGHVDTEMRSEIINSVGFGETLESKAIEDQLCDIREKSRYDEAVDSTQIIAGHNVTSIVNDLADADTVEESATKLDSDVVNSDFGGSSNEELSVASLVFATQENVNLNAEMNKVDEKMSTESRETAQIEEEMNESDCGSGLSQLTLFKTASTIFSNGTNQSDIPMLTTERSFVMETDHTIKMEDTVVVETRPHSTARGAVIPLSVASSQQTVASFESKRGNGKETTLRKATKKLITTPSASLVTKKATESARKKQGSTLQHKKLIRETESKPALTTRTGPRRSSITAPSQSQKVSGEAVRPKRSSSVISSVPVLPKGSSVMGTTATFKPKKAAGMTKEVAPTAPIRRNRYTNVKSKVMEGIQMVSTRMVPHKKITKEEFIAAERRKSFGSAGVRNVVDVDRRASLAPRASINGLPEPFLRSAISRKKLSSTVPRYLSYENSPGYAMRAQQQQERRKRLEEANAIKSEQRQRELRRHFTEQQRKALLASADEVRRGLEAHEFVQLIKASEVKAKKTLQREPQHSRPHRSSHRASSTSSSAGASSSNGLTCRTSKRSSFSSVSVEEKVMTVEASAVKMDETVAIAEKEIVVETVAIAEKEIVVETEVKQPSEEVAKTIE</sequence>
<reference evidence="3 4" key="1">
    <citation type="journal article" date="2021" name="Genome Biol.">
        <title>AFLAP: assembly-free linkage analysis pipeline using k-mers from genome sequencing data.</title>
        <authorList>
            <person name="Fletcher K."/>
            <person name="Zhang L."/>
            <person name="Gil J."/>
            <person name="Han R."/>
            <person name="Cavanaugh K."/>
            <person name="Michelmore R."/>
        </authorList>
    </citation>
    <scope>NUCLEOTIDE SEQUENCE [LARGE SCALE GENOMIC DNA]</scope>
    <source>
        <strain evidence="3 4">SF5</strain>
    </source>
</reference>
<evidence type="ECO:0000256" key="2">
    <source>
        <dbReference type="SAM" id="MobiDB-lite"/>
    </source>
</evidence>
<proteinExistence type="predicted"/>
<keyword evidence="4" id="KW-1185">Reference proteome</keyword>
<feature type="region of interest" description="Disordered" evidence="2">
    <location>
        <begin position="1207"/>
        <end position="1248"/>
    </location>
</feature>
<evidence type="ECO:0000313" key="3">
    <source>
        <dbReference type="EMBL" id="TDH71331.1"/>
    </source>
</evidence>
<feature type="compositionally biased region" description="Basic and acidic residues" evidence="2">
    <location>
        <begin position="134"/>
        <end position="144"/>
    </location>
</feature>
<dbReference type="RefSeq" id="XP_067820830.1">
    <property type="nucleotide sequence ID" value="XM_067960033.1"/>
</dbReference>
<dbReference type="GeneID" id="94345704"/>